<accession>A0A7J7DHZ4</accession>
<dbReference type="InterPro" id="IPR029058">
    <property type="entry name" value="AB_hydrolase_fold"/>
</dbReference>
<keyword evidence="1" id="KW-0378">Hydrolase</keyword>
<protein>
    <submittedName>
        <fullName evidence="1">Bifunctional epoxide hydrolase 2-like</fullName>
    </submittedName>
</protein>
<dbReference type="EMBL" id="JAAARO010000006">
    <property type="protein sequence ID" value="KAF5745971.1"/>
    <property type="molecule type" value="Genomic_DNA"/>
</dbReference>
<dbReference type="SUPFAM" id="SSF53474">
    <property type="entry name" value="alpha/beta-Hydrolases"/>
    <property type="match status" value="1"/>
</dbReference>
<reference evidence="1 2" key="1">
    <citation type="journal article" date="2020" name="Nat. Commun.">
        <title>Genome of Tripterygium wilfordii and identification of cytochrome P450 involved in triptolide biosynthesis.</title>
        <authorList>
            <person name="Tu L."/>
            <person name="Su P."/>
            <person name="Zhang Z."/>
            <person name="Gao L."/>
            <person name="Wang J."/>
            <person name="Hu T."/>
            <person name="Zhou J."/>
            <person name="Zhang Y."/>
            <person name="Zhao Y."/>
            <person name="Liu Y."/>
            <person name="Song Y."/>
            <person name="Tong Y."/>
            <person name="Lu Y."/>
            <person name="Yang J."/>
            <person name="Xu C."/>
            <person name="Jia M."/>
            <person name="Peters R.J."/>
            <person name="Huang L."/>
            <person name="Gao W."/>
        </authorList>
    </citation>
    <scope>NUCLEOTIDE SEQUENCE [LARGE SCALE GENOMIC DNA]</scope>
    <source>
        <strain evidence="2">cv. XIE 37</strain>
        <tissue evidence="1">Leaf</tissue>
    </source>
</reference>
<dbReference type="Proteomes" id="UP000593562">
    <property type="component" value="Unassembled WGS sequence"/>
</dbReference>
<organism evidence="1 2">
    <name type="scientific">Tripterygium wilfordii</name>
    <name type="common">Thunder God vine</name>
    <dbReference type="NCBI Taxonomy" id="458696"/>
    <lineage>
        <taxon>Eukaryota</taxon>
        <taxon>Viridiplantae</taxon>
        <taxon>Streptophyta</taxon>
        <taxon>Embryophyta</taxon>
        <taxon>Tracheophyta</taxon>
        <taxon>Spermatophyta</taxon>
        <taxon>Magnoliopsida</taxon>
        <taxon>eudicotyledons</taxon>
        <taxon>Gunneridae</taxon>
        <taxon>Pentapetalae</taxon>
        <taxon>rosids</taxon>
        <taxon>fabids</taxon>
        <taxon>Celastrales</taxon>
        <taxon>Celastraceae</taxon>
        <taxon>Tripterygium</taxon>
    </lineage>
</organism>
<comment type="caution">
    <text evidence="1">The sequence shown here is derived from an EMBL/GenBank/DDBJ whole genome shotgun (WGS) entry which is preliminary data.</text>
</comment>
<dbReference type="PANTHER" id="PTHR43329">
    <property type="entry name" value="EPOXIDE HYDROLASE"/>
    <property type="match status" value="1"/>
</dbReference>
<keyword evidence="2" id="KW-1185">Reference proteome</keyword>
<dbReference type="InParanoid" id="A0A7J7DHZ4"/>
<dbReference type="Gene3D" id="3.40.50.1820">
    <property type="entry name" value="alpha/beta hydrolase"/>
    <property type="match status" value="1"/>
</dbReference>
<gene>
    <name evidence="1" type="ORF">HS088_TW06G00136</name>
</gene>
<evidence type="ECO:0000313" key="1">
    <source>
        <dbReference type="EMBL" id="KAF5745971.1"/>
    </source>
</evidence>
<evidence type="ECO:0000313" key="2">
    <source>
        <dbReference type="Proteomes" id="UP000593562"/>
    </source>
</evidence>
<dbReference type="AlphaFoldDB" id="A0A7J7DHZ4"/>
<name>A0A7J7DHZ4_TRIWF</name>
<proteinExistence type="predicted"/>
<dbReference type="GO" id="GO:0016787">
    <property type="term" value="F:hydrolase activity"/>
    <property type="evidence" value="ECO:0007669"/>
    <property type="project" value="UniProtKB-KW"/>
</dbReference>
<sequence length="124" mass="13945">MDLVDPSTPLPPWFSEEDLEVYGSLYENSGFRFPLQVPYRALKLDCGISDPNPKVSAPALLIMGDKDYVLKMPGMEEFIRGGQMKHIIPNLDVTFLAEGSHFVQEQFPDQVNALIISFLNKNSI</sequence>